<dbReference type="EMBL" id="PQ015378">
    <property type="protein sequence ID" value="XDJ14891.1"/>
    <property type="molecule type" value="Genomic_DNA"/>
</dbReference>
<organism evidence="1">
    <name type="scientific">Pseudomonas phage RVTF4</name>
    <dbReference type="NCBI Taxonomy" id="3236931"/>
    <lineage>
        <taxon>Viruses</taxon>
    </lineage>
</organism>
<proteinExistence type="predicted"/>
<reference evidence="1" key="1">
    <citation type="submission" date="2024-07" db="EMBL/GenBank/DDBJ databases">
        <authorList>
            <person name="Bringhurst R.M."/>
            <person name="Homer T.E."/>
        </authorList>
    </citation>
    <scope>NUCLEOTIDE SEQUENCE</scope>
</reference>
<evidence type="ECO:0000313" key="1">
    <source>
        <dbReference type="EMBL" id="XDJ14891.1"/>
    </source>
</evidence>
<name>A0AB39CDA8_9VIRU</name>
<sequence length="662" mass="73520">MAEIISNVEPGRYATGQTIRVTFPPNTRKAIITTDDRAPVLTEILAYDNGPILPIPSPPDKAAADANTNPKVDRPFIAVTQDGRGNVTFDGGFPKFYNSHVYAMHGNTIPPLDQFTSWSQVPPAFKYLDNCLKFCANPRKVLAGNRKILVMNTAKPTEHYNAVMSVRGVPPVGQGQPGYANYALRSASFKDSLEIIGKLGNWEVTLTQPPTTTDKYDYDLAYLDQFAAVIFMGTTAYAPVVTESQRRLTVKCAEELSLYRMNGNGLILITDHTNKNFTDIEDAQNGYIFSPDVNRIAKYFSTYFSGDVWRDPVPVSEIRRQLSLNGGPGDHPLLDGLTNDDYIFAGGSESLVIPQLYTTDEVDPNTVWTKTYSTKGTYRVNVLAQLDDGTILTRPMRFTIIDPADFTLQDSFSRTVGGNFTTPFGIVDLSVTTITPSERTMDGEIWVEGKLCGYFRTALLNGSWNTSYQPFGGSGAPIVASSTSKVEFKIKAPFEYTMSTVINNPSPVQYNQASMSMTTWPAQIAKHPFFNGKTYAESMAVITTHVDKYYTTARNMGQSKLLGVWGELGKGRLPFTNPIYDPLNAAIYQTEALFLANQPAIANRGDCIVIVENAAVYYWEDLTMKWVKHPKTAKDLWLLNWYIKDSITGKIFHIRDTNLVQG</sequence>
<protein>
    <submittedName>
        <fullName evidence="1">Virion structural protein</fullName>
    </submittedName>
</protein>
<accession>A0AB39CDA8</accession>